<sequence>MEQQQQQQPAGLLSDIKANPVIPDDRSTLQPHGEQLKRGTQAPEFNPNAEFVDTDTQQMRPHGLAEVVAAERPVLDDQQSTPFHTTDKGGVHRPEGATAGGGHGL</sequence>
<gene>
    <name evidence="2" type="ORF">GPECTOR_68g387</name>
</gene>
<dbReference type="AlphaFoldDB" id="A0A150G4G0"/>
<proteinExistence type="predicted"/>
<reference evidence="3" key="1">
    <citation type="journal article" date="2016" name="Nat. Commun.">
        <title>The Gonium pectorale genome demonstrates co-option of cell cycle regulation during the evolution of multicellularity.</title>
        <authorList>
            <person name="Hanschen E.R."/>
            <person name="Marriage T.N."/>
            <person name="Ferris P.J."/>
            <person name="Hamaji T."/>
            <person name="Toyoda A."/>
            <person name="Fujiyama A."/>
            <person name="Neme R."/>
            <person name="Noguchi H."/>
            <person name="Minakuchi Y."/>
            <person name="Suzuki M."/>
            <person name="Kawai-Toyooka H."/>
            <person name="Smith D.R."/>
            <person name="Sparks H."/>
            <person name="Anderson J."/>
            <person name="Bakaric R."/>
            <person name="Luria V."/>
            <person name="Karger A."/>
            <person name="Kirschner M.W."/>
            <person name="Durand P.M."/>
            <person name="Michod R.E."/>
            <person name="Nozaki H."/>
            <person name="Olson B.J."/>
        </authorList>
    </citation>
    <scope>NUCLEOTIDE SEQUENCE [LARGE SCALE GENOMIC DNA]</scope>
    <source>
        <strain evidence="3">NIES-2863</strain>
    </source>
</reference>
<protein>
    <submittedName>
        <fullName evidence="2">Uncharacterized protein</fullName>
    </submittedName>
</protein>
<keyword evidence="3" id="KW-1185">Reference proteome</keyword>
<feature type="compositionally biased region" description="Basic and acidic residues" evidence="1">
    <location>
        <begin position="85"/>
        <end position="95"/>
    </location>
</feature>
<accession>A0A150G4G0</accession>
<dbReference type="Proteomes" id="UP000075714">
    <property type="component" value="Unassembled WGS sequence"/>
</dbReference>
<name>A0A150G4G0_GONPE</name>
<dbReference type="OrthoDB" id="545141at2759"/>
<organism evidence="2 3">
    <name type="scientific">Gonium pectorale</name>
    <name type="common">Green alga</name>
    <dbReference type="NCBI Taxonomy" id="33097"/>
    <lineage>
        <taxon>Eukaryota</taxon>
        <taxon>Viridiplantae</taxon>
        <taxon>Chlorophyta</taxon>
        <taxon>core chlorophytes</taxon>
        <taxon>Chlorophyceae</taxon>
        <taxon>CS clade</taxon>
        <taxon>Chlamydomonadales</taxon>
        <taxon>Volvocaceae</taxon>
        <taxon>Gonium</taxon>
    </lineage>
</organism>
<dbReference type="EMBL" id="LSYV01000069">
    <property type="protein sequence ID" value="KXZ44415.1"/>
    <property type="molecule type" value="Genomic_DNA"/>
</dbReference>
<feature type="region of interest" description="Disordered" evidence="1">
    <location>
        <begin position="71"/>
        <end position="105"/>
    </location>
</feature>
<evidence type="ECO:0000313" key="3">
    <source>
        <dbReference type="Proteomes" id="UP000075714"/>
    </source>
</evidence>
<evidence type="ECO:0000313" key="2">
    <source>
        <dbReference type="EMBL" id="KXZ44415.1"/>
    </source>
</evidence>
<feature type="region of interest" description="Disordered" evidence="1">
    <location>
        <begin position="1"/>
        <end position="48"/>
    </location>
</feature>
<comment type="caution">
    <text evidence="2">The sequence shown here is derived from an EMBL/GenBank/DDBJ whole genome shotgun (WGS) entry which is preliminary data.</text>
</comment>
<evidence type="ECO:0000256" key="1">
    <source>
        <dbReference type="SAM" id="MobiDB-lite"/>
    </source>
</evidence>